<evidence type="ECO:0000313" key="3">
    <source>
        <dbReference type="Proteomes" id="UP000075714"/>
    </source>
</evidence>
<dbReference type="EMBL" id="LSYV01000040">
    <property type="protein sequence ID" value="KXZ46943.1"/>
    <property type="molecule type" value="Genomic_DNA"/>
</dbReference>
<dbReference type="Pfam" id="PF00612">
    <property type="entry name" value="IQ"/>
    <property type="match status" value="1"/>
</dbReference>
<reference evidence="3" key="1">
    <citation type="journal article" date="2016" name="Nat. Commun.">
        <title>The Gonium pectorale genome demonstrates co-option of cell cycle regulation during the evolution of multicellularity.</title>
        <authorList>
            <person name="Hanschen E.R."/>
            <person name="Marriage T.N."/>
            <person name="Ferris P.J."/>
            <person name="Hamaji T."/>
            <person name="Toyoda A."/>
            <person name="Fujiyama A."/>
            <person name="Neme R."/>
            <person name="Noguchi H."/>
            <person name="Minakuchi Y."/>
            <person name="Suzuki M."/>
            <person name="Kawai-Toyooka H."/>
            <person name="Smith D.R."/>
            <person name="Sparks H."/>
            <person name="Anderson J."/>
            <person name="Bakaric R."/>
            <person name="Luria V."/>
            <person name="Karger A."/>
            <person name="Kirschner M.W."/>
            <person name="Durand P.M."/>
            <person name="Michod R.E."/>
            <person name="Nozaki H."/>
            <person name="Olson B.J."/>
        </authorList>
    </citation>
    <scope>NUCLEOTIDE SEQUENCE [LARGE SCALE GENOMIC DNA]</scope>
    <source>
        <strain evidence="3">NIES-2863</strain>
    </source>
</reference>
<gene>
    <name evidence="2" type="ORF">GPECTOR_39g437</name>
</gene>
<feature type="compositionally biased region" description="Basic and acidic residues" evidence="1">
    <location>
        <begin position="636"/>
        <end position="648"/>
    </location>
</feature>
<dbReference type="STRING" id="33097.A0A150GAZ2"/>
<feature type="region of interest" description="Disordered" evidence="1">
    <location>
        <begin position="1053"/>
        <end position="1074"/>
    </location>
</feature>
<evidence type="ECO:0000313" key="2">
    <source>
        <dbReference type="EMBL" id="KXZ46943.1"/>
    </source>
</evidence>
<sequence length="1363" mass="139579">MQPLSSSRQYGIPMPHEHPYGPQDGGAGPPPPLWQPGPGQNPYESIRIPALPDMRGLPPELQDFRDQCATGVRQAVAMITAMEHQLWWERSRRQQAEEDCKVLLGAVHTERGLGEALLGAEERRRAEAAAAGAKLTLAADELHQASEAATTIQKHVRGRIARKEFESHLRDILRGVDPALDPAQLPAAAAHHISSVNAAGAPRHLGLRALLGDLDDKQGPPGAAGGSAADMAGATSYYRRQVDRIGQRLAGHKDAGEPHPGDSSGDPLQADVKQLLSGNYPASSAQVIAALVRRCRELQAALLEAAGELQEARMSMQAGVRALASSPASLLDLSVLLLCPPMCPPVCPCALAWHGAVPQGLKDANARLSELSEVRAELEAARADNLRLAGSVAKLRAALAAGAAGANAAAAAENPFVAAWYRKAYADKEWQRVPPVGGGPGSVALLDGPDTAVETWDDLRASIPEPVMVPRTEDPGRRYKDLMQLKQDMISAARQGPPDPLYSMAVPDRSSFVYARDTPLVPMQSAAPIIRESLPPDAFMGLHEDLPRRTPRGSAPGSGASTRGGAPPPGSLLPSSAIRAGPGASGAATPRGGGPSPRSDGGASAGVGSTPGGVGSTPGGVGSTPGGGPYSQLAEQQERLRRQAEWEAQHGAGREVSLSGGGGGTTPRGQRLDFGYNRDTPVVPVYSVLPLIREDDFVRCPANQGVDDAPGSLLGPLSAFRKGTGLGVSAPASAHRHRPGQPSAPPSVRTAGFTQVVGFDVSPGSASPAVAYDASAASAFSASTAAFHRAGAASPGGGPLSVDVSAGLISHVHCTADGHVAIAYGNGRNQGGVAQALAACAAPPPPACPPETCLEVGRRYLAAVLAAVSGGLTEAVRSELLALLRGDVEVAIGVTAATPPRRGVGAFLETLQADNSAYDNWHMTLLSSAAPPAGGEVFLWVDEGARNVGPVLGLLPPTNRTSRSLTLHHLRLDPSARVTHLAARYQLFAEMRRLMLQPHLLPPEEREVAEMAELTAAAEMGAAAAAAEAAAAGSAMEVEGGEALTAAPEVAAAQGEGGSGGAAMPPPPPPAGLRAPDLTALPFVQRLMGGLPGVRAEAKAHGPQGEGAAAQAQAAYAVVTSAPPVLAPAGPEGYAAAPGAAGSSQLDSTTATTTPATYTAVAEAMAPRGGAAAGQHGGEEGGLDGLVPDFAAQAGRGVATWLGCVDSSYSGVRDVFGVTDEVLSVWEALGLWSRLPGARGRDQVLQQLQQLHAEYDISLPAAVAVAWCLTTTAQACSRYEAAGGAGAGAGLEAPEAGVEVEAERGGSEGPLLWSSLDVYGLSPLGHVTDIVMYRSALQGEAGEVFRPELLQQRPPPAADAPAA</sequence>
<feature type="compositionally biased region" description="Low complexity" evidence="1">
    <location>
        <begin position="649"/>
        <end position="658"/>
    </location>
</feature>
<protein>
    <submittedName>
        <fullName evidence="2">Uncharacterized protein</fullName>
    </submittedName>
</protein>
<comment type="caution">
    <text evidence="2">The sequence shown here is derived from an EMBL/GenBank/DDBJ whole genome shotgun (WGS) entry which is preliminary data.</text>
</comment>
<dbReference type="InterPro" id="IPR000048">
    <property type="entry name" value="IQ_motif_EF-hand-BS"/>
</dbReference>
<dbReference type="SMART" id="SM00015">
    <property type="entry name" value="IQ"/>
    <property type="match status" value="1"/>
</dbReference>
<feature type="compositionally biased region" description="Gly residues" evidence="1">
    <location>
        <begin position="603"/>
        <end position="629"/>
    </location>
</feature>
<feature type="region of interest" description="Disordered" evidence="1">
    <location>
        <begin position="538"/>
        <end position="676"/>
    </location>
</feature>
<proteinExistence type="predicted"/>
<name>A0A150GAZ2_GONPE</name>
<dbReference type="Proteomes" id="UP000075714">
    <property type="component" value="Unassembled WGS sequence"/>
</dbReference>
<feature type="region of interest" description="Disordered" evidence="1">
    <location>
        <begin position="729"/>
        <end position="748"/>
    </location>
</feature>
<organism evidence="2 3">
    <name type="scientific">Gonium pectorale</name>
    <name type="common">Green alga</name>
    <dbReference type="NCBI Taxonomy" id="33097"/>
    <lineage>
        <taxon>Eukaryota</taxon>
        <taxon>Viridiplantae</taxon>
        <taxon>Chlorophyta</taxon>
        <taxon>core chlorophytes</taxon>
        <taxon>Chlorophyceae</taxon>
        <taxon>CS clade</taxon>
        <taxon>Chlamydomonadales</taxon>
        <taxon>Volvocaceae</taxon>
        <taxon>Gonium</taxon>
    </lineage>
</organism>
<keyword evidence="3" id="KW-1185">Reference proteome</keyword>
<accession>A0A150GAZ2</accession>
<feature type="compositionally biased region" description="Low complexity" evidence="1">
    <location>
        <begin position="572"/>
        <end position="602"/>
    </location>
</feature>
<feature type="region of interest" description="Disordered" evidence="1">
    <location>
        <begin position="1"/>
        <end position="61"/>
    </location>
</feature>
<dbReference type="PROSITE" id="PS50096">
    <property type="entry name" value="IQ"/>
    <property type="match status" value="1"/>
</dbReference>
<dbReference type="OrthoDB" id="538878at2759"/>
<evidence type="ECO:0000256" key="1">
    <source>
        <dbReference type="SAM" id="MobiDB-lite"/>
    </source>
</evidence>